<dbReference type="CDD" id="cd01359">
    <property type="entry name" value="Argininosuccinate_lyase"/>
    <property type="match status" value="1"/>
</dbReference>
<gene>
    <name evidence="6" type="primary">argH</name>
    <name evidence="9" type="ORF">SAMN04488506_1693</name>
</gene>
<dbReference type="FunFam" id="1.20.200.10:FF:000015">
    <property type="entry name" value="argininosuccinate lyase isoform X2"/>
    <property type="match status" value="1"/>
</dbReference>
<organism evidence="9 10">
    <name type="scientific">Desemzia incerta</name>
    <dbReference type="NCBI Taxonomy" id="82801"/>
    <lineage>
        <taxon>Bacteria</taxon>
        <taxon>Bacillati</taxon>
        <taxon>Bacillota</taxon>
        <taxon>Bacilli</taxon>
        <taxon>Lactobacillales</taxon>
        <taxon>Carnobacteriaceae</taxon>
        <taxon>Desemzia</taxon>
    </lineage>
</organism>
<evidence type="ECO:0000313" key="10">
    <source>
        <dbReference type="Proteomes" id="UP000199136"/>
    </source>
</evidence>
<dbReference type="InterPro" id="IPR008948">
    <property type="entry name" value="L-Aspartase-like"/>
</dbReference>
<dbReference type="InterPro" id="IPR020557">
    <property type="entry name" value="Fumarate_lyase_CS"/>
</dbReference>
<dbReference type="PANTHER" id="PTHR43814">
    <property type="entry name" value="ARGININOSUCCINATE LYASE"/>
    <property type="match status" value="1"/>
</dbReference>
<evidence type="ECO:0000259" key="7">
    <source>
        <dbReference type="Pfam" id="PF00206"/>
    </source>
</evidence>
<dbReference type="EMBL" id="FOXW01000006">
    <property type="protein sequence ID" value="SFQ37728.1"/>
    <property type="molecule type" value="Genomic_DNA"/>
</dbReference>
<dbReference type="GO" id="GO:0042450">
    <property type="term" value="P:L-arginine biosynthetic process via ornithine"/>
    <property type="evidence" value="ECO:0007669"/>
    <property type="project" value="UniProtKB-UniRule"/>
</dbReference>
<name>A0A1I5Y0K2_9LACT</name>
<protein>
    <recommendedName>
        <fullName evidence="2 6">Argininosuccinate lyase</fullName>
        <shortName evidence="6">ASAL</shortName>
        <ecNumber evidence="2 6">4.3.2.1</ecNumber>
    </recommendedName>
    <alternativeName>
        <fullName evidence="6">Arginosuccinase</fullName>
    </alternativeName>
</protein>
<evidence type="ECO:0000256" key="6">
    <source>
        <dbReference type="HAMAP-Rule" id="MF_00006"/>
    </source>
</evidence>
<keyword evidence="3 6" id="KW-0055">Arginine biosynthesis</keyword>
<evidence type="ECO:0000256" key="2">
    <source>
        <dbReference type="ARBA" id="ARBA00012338"/>
    </source>
</evidence>
<dbReference type="STRING" id="82801.SAMN04488506_1693"/>
<dbReference type="GO" id="GO:0004056">
    <property type="term" value="F:argininosuccinate lyase activity"/>
    <property type="evidence" value="ECO:0007669"/>
    <property type="project" value="UniProtKB-UniRule"/>
</dbReference>
<comment type="catalytic activity">
    <reaction evidence="6">
        <text>2-(N(omega)-L-arginino)succinate = fumarate + L-arginine</text>
        <dbReference type="Rhea" id="RHEA:24020"/>
        <dbReference type="ChEBI" id="CHEBI:29806"/>
        <dbReference type="ChEBI" id="CHEBI:32682"/>
        <dbReference type="ChEBI" id="CHEBI:57472"/>
        <dbReference type="EC" id="4.3.2.1"/>
    </reaction>
</comment>
<keyword evidence="6" id="KW-0963">Cytoplasm</keyword>
<evidence type="ECO:0000259" key="8">
    <source>
        <dbReference type="Pfam" id="PF14698"/>
    </source>
</evidence>
<comment type="pathway">
    <text evidence="1 6">Amino-acid biosynthesis; L-arginine biosynthesis; L-arginine from L-ornithine and carbamoyl phosphate: step 3/3.</text>
</comment>
<keyword evidence="5 6" id="KW-0456">Lyase</keyword>
<accession>A0A1I5Y0K2</accession>
<dbReference type="InterPro" id="IPR022761">
    <property type="entry name" value="Fumarate_lyase_N"/>
</dbReference>
<dbReference type="Pfam" id="PF14698">
    <property type="entry name" value="ASL_C2"/>
    <property type="match status" value="1"/>
</dbReference>
<dbReference type="Gene3D" id="1.20.200.10">
    <property type="entry name" value="Fumarase/aspartase (Central domain)"/>
    <property type="match status" value="1"/>
</dbReference>
<dbReference type="UniPathway" id="UPA00068">
    <property type="reaction ID" value="UER00114"/>
</dbReference>
<dbReference type="PRINTS" id="PR00145">
    <property type="entry name" value="ARGSUCLYASE"/>
</dbReference>
<dbReference type="PANTHER" id="PTHR43814:SF1">
    <property type="entry name" value="ARGININOSUCCINATE LYASE"/>
    <property type="match status" value="1"/>
</dbReference>
<dbReference type="HAMAP" id="MF_00006">
    <property type="entry name" value="Arg_succ_lyase"/>
    <property type="match status" value="1"/>
</dbReference>
<evidence type="ECO:0000313" key="9">
    <source>
        <dbReference type="EMBL" id="SFQ37728.1"/>
    </source>
</evidence>
<proteinExistence type="inferred from homology"/>
<dbReference type="Proteomes" id="UP000199136">
    <property type="component" value="Unassembled WGS sequence"/>
</dbReference>
<evidence type="ECO:0000256" key="4">
    <source>
        <dbReference type="ARBA" id="ARBA00022605"/>
    </source>
</evidence>
<dbReference type="EC" id="4.3.2.1" evidence="2 6"/>
<evidence type="ECO:0000256" key="1">
    <source>
        <dbReference type="ARBA" id="ARBA00004941"/>
    </source>
</evidence>
<dbReference type="InterPro" id="IPR029419">
    <property type="entry name" value="Arg_succ_lyase_C"/>
</dbReference>
<evidence type="ECO:0000256" key="3">
    <source>
        <dbReference type="ARBA" id="ARBA00022571"/>
    </source>
</evidence>
<feature type="domain" description="Fumarate lyase N-terminal" evidence="7">
    <location>
        <begin position="7"/>
        <end position="300"/>
    </location>
</feature>
<dbReference type="PRINTS" id="PR00149">
    <property type="entry name" value="FUMRATELYASE"/>
</dbReference>
<dbReference type="Gene3D" id="1.10.40.30">
    <property type="entry name" value="Fumarase/aspartase (C-terminal domain)"/>
    <property type="match status" value="1"/>
</dbReference>
<dbReference type="InterPro" id="IPR000362">
    <property type="entry name" value="Fumarate_lyase_fam"/>
</dbReference>
<comment type="subcellular location">
    <subcellularLocation>
        <location evidence="6">Cytoplasm</location>
    </subcellularLocation>
</comment>
<dbReference type="InterPro" id="IPR009049">
    <property type="entry name" value="Argininosuccinate_lyase"/>
</dbReference>
<comment type="similarity">
    <text evidence="6">Belongs to the lyase 1 family. Argininosuccinate lyase subfamily.</text>
</comment>
<evidence type="ECO:0000256" key="5">
    <source>
        <dbReference type="ARBA" id="ARBA00023239"/>
    </source>
</evidence>
<dbReference type="RefSeq" id="WP_092480732.1">
    <property type="nucleotide sequence ID" value="NZ_FOXW01000006.1"/>
</dbReference>
<dbReference type="Gene3D" id="1.10.275.10">
    <property type="entry name" value="Fumarase/aspartase (N-terminal domain)"/>
    <property type="match status" value="1"/>
</dbReference>
<dbReference type="OrthoDB" id="9769623at2"/>
<keyword evidence="4 6" id="KW-0028">Amino-acid biosynthesis</keyword>
<keyword evidence="10" id="KW-1185">Reference proteome</keyword>
<dbReference type="GO" id="GO:0005829">
    <property type="term" value="C:cytosol"/>
    <property type="evidence" value="ECO:0007669"/>
    <property type="project" value="TreeGrafter"/>
</dbReference>
<dbReference type="SUPFAM" id="SSF48557">
    <property type="entry name" value="L-aspartase-like"/>
    <property type="match status" value="1"/>
</dbReference>
<dbReference type="Pfam" id="PF00206">
    <property type="entry name" value="Lyase_1"/>
    <property type="match status" value="1"/>
</dbReference>
<dbReference type="InterPro" id="IPR024083">
    <property type="entry name" value="Fumarase/histidase_N"/>
</dbReference>
<feature type="domain" description="Argininosuccinate lyase C-terminal" evidence="8">
    <location>
        <begin position="364"/>
        <end position="431"/>
    </location>
</feature>
<sequence>MGTLWGGRFQEEASELMQSFNESFSLDKRLWYEDITASIAHITMLGDCEIISKEESELLQQELTKLCEAIGQDPSLLTGNYEDIHSFVEAKMIEACGDAGKKMHTARSRNDQVAVDMKLYVKKSLTELSELAQQMIKVFGAKGEEMADVLMPAYTHLQRAQIVPFSYVLDAYAAMFERDVKKIDQAIELMDESPLGAGALAGTTYEINRQQTASLLGFAGVQHNTLDSVSNRDFIIDALHCCSSLMMHMSRFAEDFIIYSSQEFNFVELSDHFSTGSSMMPQKKNPDALELIRGKAAKVISLLNAMYGTMKGLPLSYNKDMQEDKAIYFEALDTTTACVKILTAVTEELKVNEDRLKETIHEGFLNATELADYLVRKGLPFREAHEIVGEMVVYALDKKTQLHELKLEEMKQFSAAIQEDVYTALHPDTILQQGIKKDMLHSHVKSV</sequence>
<reference evidence="9 10" key="1">
    <citation type="submission" date="2016-10" db="EMBL/GenBank/DDBJ databases">
        <authorList>
            <person name="de Groot N.N."/>
        </authorList>
    </citation>
    <scope>NUCLEOTIDE SEQUENCE [LARGE SCALE GENOMIC DNA]</scope>
    <source>
        <strain evidence="9 10">DSM 20581</strain>
    </source>
</reference>
<dbReference type="AlphaFoldDB" id="A0A1I5Y0K2"/>
<dbReference type="NCBIfam" id="TIGR00838">
    <property type="entry name" value="argH"/>
    <property type="match status" value="1"/>
</dbReference>
<dbReference type="FunFam" id="1.10.40.30:FF:000001">
    <property type="entry name" value="Argininosuccinate lyase"/>
    <property type="match status" value="1"/>
</dbReference>
<dbReference type="PROSITE" id="PS00163">
    <property type="entry name" value="FUMARATE_LYASES"/>
    <property type="match status" value="1"/>
</dbReference>